<reference evidence="2" key="1">
    <citation type="submission" date="2018-11" db="EMBL/GenBank/DDBJ databases">
        <authorList>
            <consortium name="Pathogen Informatics"/>
        </authorList>
    </citation>
    <scope>NUCLEOTIDE SEQUENCE</scope>
</reference>
<organism evidence="2 3">
    <name type="scientific">Protopolystoma xenopodis</name>
    <dbReference type="NCBI Taxonomy" id="117903"/>
    <lineage>
        <taxon>Eukaryota</taxon>
        <taxon>Metazoa</taxon>
        <taxon>Spiralia</taxon>
        <taxon>Lophotrochozoa</taxon>
        <taxon>Platyhelminthes</taxon>
        <taxon>Monogenea</taxon>
        <taxon>Polyopisthocotylea</taxon>
        <taxon>Polystomatidea</taxon>
        <taxon>Polystomatidae</taxon>
        <taxon>Protopolystoma</taxon>
    </lineage>
</organism>
<feature type="compositionally biased region" description="Low complexity" evidence="1">
    <location>
        <begin position="12"/>
        <end position="25"/>
    </location>
</feature>
<feature type="region of interest" description="Disordered" evidence="1">
    <location>
        <begin position="1"/>
        <end position="86"/>
    </location>
</feature>
<accession>A0A3S5BAX6</accession>
<evidence type="ECO:0000313" key="3">
    <source>
        <dbReference type="Proteomes" id="UP000784294"/>
    </source>
</evidence>
<keyword evidence="3" id="KW-1185">Reference proteome</keyword>
<evidence type="ECO:0000313" key="2">
    <source>
        <dbReference type="EMBL" id="VEL41458.1"/>
    </source>
</evidence>
<gene>
    <name evidence="2" type="ORF">PXEA_LOCUS34898</name>
</gene>
<evidence type="ECO:0000256" key="1">
    <source>
        <dbReference type="SAM" id="MobiDB-lite"/>
    </source>
</evidence>
<feature type="compositionally biased region" description="Low complexity" evidence="1">
    <location>
        <begin position="53"/>
        <end position="64"/>
    </location>
</feature>
<dbReference type="AlphaFoldDB" id="A0A3S5BAX6"/>
<name>A0A3S5BAX6_9PLAT</name>
<feature type="region of interest" description="Disordered" evidence="1">
    <location>
        <begin position="148"/>
        <end position="192"/>
    </location>
</feature>
<sequence>MRGYSAGSHQPTSVASSSRAATSPTGHDHASLDNAPSREFRSSPRPVVVTNMAAPAPVTAARARAALEQRRAGGGSEAGPHVAAVGPVGSSLSQSLAEFVEAERLCETTARSPVAVGFREIGVWREGQAPQVSSPTPGGHDVYMRLGRRRPIYETAGQQKEAPEKEEEEEKERERPPSERVLSAIDEVRLGG</sequence>
<feature type="compositionally biased region" description="Basic and acidic residues" evidence="1">
    <location>
        <begin position="26"/>
        <end position="42"/>
    </location>
</feature>
<dbReference type="Proteomes" id="UP000784294">
    <property type="component" value="Unassembled WGS sequence"/>
</dbReference>
<proteinExistence type="predicted"/>
<comment type="caution">
    <text evidence="2">The sequence shown here is derived from an EMBL/GenBank/DDBJ whole genome shotgun (WGS) entry which is preliminary data.</text>
</comment>
<protein>
    <submittedName>
        <fullName evidence="2">Uncharacterized protein</fullName>
    </submittedName>
</protein>
<dbReference type="EMBL" id="CAAALY010269405">
    <property type="protein sequence ID" value="VEL41458.1"/>
    <property type="molecule type" value="Genomic_DNA"/>
</dbReference>